<evidence type="ECO:0000313" key="1">
    <source>
        <dbReference type="EMBL" id="JAD96904.1"/>
    </source>
</evidence>
<accession>A0A0A9E7Y3</accession>
<organism evidence="1">
    <name type="scientific">Arundo donax</name>
    <name type="common">Giant reed</name>
    <name type="synonym">Donax arundinaceus</name>
    <dbReference type="NCBI Taxonomy" id="35708"/>
    <lineage>
        <taxon>Eukaryota</taxon>
        <taxon>Viridiplantae</taxon>
        <taxon>Streptophyta</taxon>
        <taxon>Embryophyta</taxon>
        <taxon>Tracheophyta</taxon>
        <taxon>Spermatophyta</taxon>
        <taxon>Magnoliopsida</taxon>
        <taxon>Liliopsida</taxon>
        <taxon>Poales</taxon>
        <taxon>Poaceae</taxon>
        <taxon>PACMAD clade</taxon>
        <taxon>Arundinoideae</taxon>
        <taxon>Arundineae</taxon>
        <taxon>Arundo</taxon>
    </lineage>
</organism>
<reference evidence="1" key="2">
    <citation type="journal article" date="2015" name="Data Brief">
        <title>Shoot transcriptome of the giant reed, Arundo donax.</title>
        <authorList>
            <person name="Barrero R.A."/>
            <person name="Guerrero F.D."/>
            <person name="Moolhuijzen P."/>
            <person name="Goolsby J.A."/>
            <person name="Tidwell J."/>
            <person name="Bellgard S.E."/>
            <person name="Bellgard M.I."/>
        </authorList>
    </citation>
    <scope>NUCLEOTIDE SEQUENCE</scope>
    <source>
        <tissue evidence="1">Shoot tissue taken approximately 20 cm above the soil surface</tissue>
    </source>
</reference>
<name>A0A0A9E7Y3_ARUDO</name>
<dbReference type="AlphaFoldDB" id="A0A0A9E7Y3"/>
<proteinExistence type="predicted"/>
<sequence>MQGLKCARKEEDSLNGSLAKRQRCVLE</sequence>
<dbReference type="EMBL" id="GBRH01200991">
    <property type="protein sequence ID" value="JAD96904.1"/>
    <property type="molecule type" value="Transcribed_RNA"/>
</dbReference>
<reference evidence="1" key="1">
    <citation type="submission" date="2014-09" db="EMBL/GenBank/DDBJ databases">
        <authorList>
            <person name="Magalhaes I.L.F."/>
            <person name="Oliveira U."/>
            <person name="Santos F.R."/>
            <person name="Vidigal T.H.D.A."/>
            <person name="Brescovit A.D."/>
            <person name="Santos A.J."/>
        </authorList>
    </citation>
    <scope>NUCLEOTIDE SEQUENCE</scope>
    <source>
        <tissue evidence="1">Shoot tissue taken approximately 20 cm above the soil surface</tissue>
    </source>
</reference>
<protein>
    <submittedName>
        <fullName evidence="1">Uncharacterized protein</fullName>
    </submittedName>
</protein>